<gene>
    <name evidence="1" type="ORF">ACFSB2_01570</name>
</gene>
<comment type="caution">
    <text evidence="1">The sequence shown here is derived from an EMBL/GenBank/DDBJ whole genome shotgun (WGS) entry which is preliminary data.</text>
</comment>
<reference evidence="2" key="1">
    <citation type="journal article" date="2019" name="Int. J. Syst. Evol. Microbiol.">
        <title>The Global Catalogue of Microorganisms (GCM) 10K type strain sequencing project: providing services to taxonomists for standard genome sequencing and annotation.</title>
        <authorList>
            <consortium name="The Broad Institute Genomics Platform"/>
            <consortium name="The Broad Institute Genome Sequencing Center for Infectious Disease"/>
            <person name="Wu L."/>
            <person name="Ma J."/>
        </authorList>
    </citation>
    <scope>NUCLEOTIDE SEQUENCE [LARGE SCALE GENOMIC DNA]</scope>
    <source>
        <strain evidence="2">CGMCC 1.12286</strain>
    </source>
</reference>
<evidence type="ECO:0000313" key="1">
    <source>
        <dbReference type="EMBL" id="MFD1673411.1"/>
    </source>
</evidence>
<proteinExistence type="predicted"/>
<accession>A0ABW4JAS9</accession>
<keyword evidence="2" id="KW-1185">Reference proteome</keyword>
<sequence length="88" mass="9892">MTTRFSLAELADMLHVSVEAVRNAVEAQRDELSGESFIYNERTWRIAPSDVLPIKTWLEAHPEAISQSAGAKARRVRVKRIAEEQAGE</sequence>
<dbReference type="RefSeq" id="WP_377940799.1">
    <property type="nucleotide sequence ID" value="NZ_JBHUCX010000004.1"/>
</dbReference>
<dbReference type="EMBL" id="JBHUCX010000004">
    <property type="protein sequence ID" value="MFD1673411.1"/>
    <property type="molecule type" value="Genomic_DNA"/>
</dbReference>
<evidence type="ECO:0008006" key="3">
    <source>
        <dbReference type="Google" id="ProtNLM"/>
    </source>
</evidence>
<dbReference type="Proteomes" id="UP001597079">
    <property type="component" value="Unassembled WGS sequence"/>
</dbReference>
<name>A0ABW4JAS9_9BACL</name>
<organism evidence="1 2">
    <name type="scientific">Alicyclobacillus fodiniaquatilis</name>
    <dbReference type="NCBI Taxonomy" id="1661150"/>
    <lineage>
        <taxon>Bacteria</taxon>
        <taxon>Bacillati</taxon>
        <taxon>Bacillota</taxon>
        <taxon>Bacilli</taxon>
        <taxon>Bacillales</taxon>
        <taxon>Alicyclobacillaceae</taxon>
        <taxon>Alicyclobacillus</taxon>
    </lineage>
</organism>
<evidence type="ECO:0000313" key="2">
    <source>
        <dbReference type="Proteomes" id="UP001597079"/>
    </source>
</evidence>
<protein>
    <recommendedName>
        <fullName evidence="3">Helix-turn-helix domain-containing protein</fullName>
    </recommendedName>
</protein>